<dbReference type="InterPro" id="IPR036284">
    <property type="entry name" value="GGL_sf"/>
</dbReference>
<dbReference type="InterPro" id="IPR015898">
    <property type="entry name" value="G-protein_gamma-like_dom"/>
</dbReference>
<dbReference type="Pfam" id="PF00631">
    <property type="entry name" value="G-gamma"/>
    <property type="match status" value="1"/>
</dbReference>
<dbReference type="PROSITE" id="PS50058">
    <property type="entry name" value="G_PROTEIN_GAMMA"/>
    <property type="match status" value="1"/>
</dbReference>
<dbReference type="OrthoDB" id="10005205at2759"/>
<reference evidence="2 3" key="2">
    <citation type="journal article" date="2019" name="G3 (Bethesda)">
        <title>Hybrid Assembly of the Genome of the Entomopathogenic Nematode Steinernema carpocapsae Identifies the X-Chromosome.</title>
        <authorList>
            <person name="Serra L."/>
            <person name="Macchietto M."/>
            <person name="Macias-Munoz A."/>
            <person name="McGill C.J."/>
            <person name="Rodriguez I.M."/>
            <person name="Rodriguez B."/>
            <person name="Murad R."/>
            <person name="Mortazavi A."/>
        </authorList>
    </citation>
    <scope>NUCLEOTIDE SEQUENCE [LARGE SCALE GENOMIC DNA]</scope>
    <source>
        <strain evidence="2 3">ALL</strain>
    </source>
</reference>
<dbReference type="Gene3D" id="4.10.260.10">
    <property type="entry name" value="Transducin (heterotrimeric G protein), gamma chain"/>
    <property type="match status" value="1"/>
</dbReference>
<evidence type="ECO:0000313" key="2">
    <source>
        <dbReference type="EMBL" id="TKR58500.1"/>
    </source>
</evidence>
<proteinExistence type="predicted"/>
<accession>A0A4U5LR91</accession>
<evidence type="ECO:0000313" key="3">
    <source>
        <dbReference type="Proteomes" id="UP000298663"/>
    </source>
</evidence>
<dbReference type="Proteomes" id="UP000298663">
    <property type="component" value="Unassembled WGS sequence"/>
</dbReference>
<feature type="domain" description="G protein gamma" evidence="1">
    <location>
        <begin position="8"/>
        <end position="73"/>
    </location>
</feature>
<gene>
    <name evidence="2" type="ORF">L596_029937</name>
</gene>
<name>A0A4U5LR91_STECR</name>
<dbReference type="AlphaFoldDB" id="A0A4U5LR91"/>
<dbReference type="GO" id="GO:0007186">
    <property type="term" value="P:G protein-coupled receptor signaling pathway"/>
    <property type="evidence" value="ECO:0007669"/>
    <property type="project" value="InterPro"/>
</dbReference>
<reference evidence="2 3" key="1">
    <citation type="journal article" date="2015" name="Genome Biol.">
        <title>Comparative genomics of Steinernema reveals deeply conserved gene regulatory networks.</title>
        <authorList>
            <person name="Dillman A.R."/>
            <person name="Macchietto M."/>
            <person name="Porter C.F."/>
            <person name="Rogers A."/>
            <person name="Williams B."/>
            <person name="Antoshechkin I."/>
            <person name="Lee M.M."/>
            <person name="Goodwin Z."/>
            <person name="Lu X."/>
            <person name="Lewis E.E."/>
            <person name="Goodrich-Blair H."/>
            <person name="Stock S.P."/>
            <person name="Adams B.J."/>
            <person name="Sternberg P.W."/>
            <person name="Mortazavi A."/>
        </authorList>
    </citation>
    <scope>NUCLEOTIDE SEQUENCE [LARGE SCALE GENOMIC DNA]</scope>
    <source>
        <strain evidence="2 3">ALL</strain>
    </source>
</reference>
<evidence type="ECO:0000259" key="1">
    <source>
        <dbReference type="PROSITE" id="PS50058"/>
    </source>
</evidence>
<sequence length="73" mass="8421">MGDSDENKDLTIAKLKVYRKELEHHAQMDRTLTSTACNDLLAYMEKNKGDDFLVTRNGWNPFTDPGGSWWLCK</sequence>
<dbReference type="SUPFAM" id="SSF48670">
    <property type="entry name" value="Transducin (heterotrimeric G protein), gamma chain"/>
    <property type="match status" value="1"/>
</dbReference>
<protein>
    <recommendedName>
        <fullName evidence="1">G protein gamma domain-containing protein</fullName>
    </recommendedName>
</protein>
<organism evidence="2 3">
    <name type="scientific">Steinernema carpocapsae</name>
    <name type="common">Entomopathogenic nematode</name>
    <dbReference type="NCBI Taxonomy" id="34508"/>
    <lineage>
        <taxon>Eukaryota</taxon>
        <taxon>Metazoa</taxon>
        <taxon>Ecdysozoa</taxon>
        <taxon>Nematoda</taxon>
        <taxon>Chromadorea</taxon>
        <taxon>Rhabditida</taxon>
        <taxon>Tylenchina</taxon>
        <taxon>Panagrolaimomorpha</taxon>
        <taxon>Strongyloidoidea</taxon>
        <taxon>Steinernematidae</taxon>
        <taxon>Steinernema</taxon>
    </lineage>
</organism>
<comment type="caution">
    <text evidence="2">The sequence shown here is derived from an EMBL/GenBank/DDBJ whole genome shotgun (WGS) entry which is preliminary data.</text>
</comment>
<dbReference type="EMBL" id="AZBU02000013">
    <property type="protein sequence ID" value="TKR58500.1"/>
    <property type="molecule type" value="Genomic_DNA"/>
</dbReference>
<keyword evidence="3" id="KW-1185">Reference proteome</keyword>